<evidence type="ECO:0000313" key="3">
    <source>
        <dbReference type="Proteomes" id="UP000000503"/>
    </source>
</evidence>
<protein>
    <submittedName>
        <fullName evidence="2">Uncharacterized protein</fullName>
    </submittedName>
</protein>
<reference evidence="3" key="1">
    <citation type="journal article" date="2013" name="Stand. Genomic Sci.">
        <title>Genome sequence of the thermophilic fresh-water bacterium Spirochaeta caldaria type strain (H1(T)), reclassification of Spirochaeta caldaria, Spirochaeta stenostrepta, and Spirochaeta zuelzerae in the genus Treponema as Treponema caldaria comb. nov., Treponema stenostrepta comb. nov., and Treponema zuelzerae comb. nov., and emendation of the genus Treponema.</title>
        <authorList>
            <person name="Abt B."/>
            <person name="Goker M."/>
            <person name="Scheuner C."/>
            <person name="Han C."/>
            <person name="Lu M."/>
            <person name="Misra M."/>
            <person name="Lapidus A."/>
            <person name="Nolan M."/>
            <person name="Lucas S."/>
            <person name="Hammon N."/>
            <person name="Deshpande S."/>
            <person name="Cheng J.F."/>
            <person name="Tapia R."/>
            <person name="Goodwin L.A."/>
            <person name="Pitluck S."/>
            <person name="Liolios K."/>
            <person name="Pagani I."/>
            <person name="Ivanova N."/>
            <person name="Mavromatis K."/>
            <person name="Mikhailova N."/>
            <person name="Huntemann M."/>
            <person name="Pati A."/>
            <person name="Chen A."/>
            <person name="Palaniappan K."/>
            <person name="Land M."/>
            <person name="Hauser L."/>
            <person name="Jeffries C.D."/>
            <person name="Rohde M."/>
            <person name="Spring S."/>
            <person name="Gronow S."/>
            <person name="Detter J.C."/>
            <person name="Bristow J."/>
            <person name="Eisen J.A."/>
            <person name="Markowitz V."/>
            <person name="Hugenholtz P."/>
            <person name="Kyrpides N.C."/>
            <person name="Woyke T."/>
            <person name="Klenk H.P."/>
        </authorList>
    </citation>
    <scope>NUCLEOTIDE SEQUENCE</scope>
    <source>
        <strain evidence="3">ATCC 51460 / DSM 7334 / H1</strain>
    </source>
</reference>
<evidence type="ECO:0000313" key="2">
    <source>
        <dbReference type="EMBL" id="AEJ19490.1"/>
    </source>
</evidence>
<dbReference type="EMBL" id="CP002868">
    <property type="protein sequence ID" value="AEJ19490.1"/>
    <property type="molecule type" value="Genomic_DNA"/>
</dbReference>
<dbReference type="KEGG" id="scd:Spica_1344"/>
<sequence>MECFAESADIQKVKYPVNLRLSAVFMVLLLSLPALSGGAYYVQYKEQYYKLYHLHYIQYPDDTMENIYWLEKALKADFANPLYALALIEDKTQWEKYRYLFMMHINLKLIEQYLYLGNKWNKRNAYFYNAPWKEQNLESLKTAETCYKTALYYWKDAKEWADKALDKRFRFINLERVQNWEDEAGRIADGTLNYEKIIGRELDLLEKVRQKFQAMDENTY</sequence>
<keyword evidence="1" id="KW-1133">Transmembrane helix</keyword>
<organism evidence="2 3">
    <name type="scientific">Gracilinema caldarium (strain ATCC 51460 / DSM 7334 / H1)</name>
    <name type="common">Treponema caldarium</name>
    <dbReference type="NCBI Taxonomy" id="744872"/>
    <lineage>
        <taxon>Bacteria</taxon>
        <taxon>Pseudomonadati</taxon>
        <taxon>Spirochaetota</taxon>
        <taxon>Spirochaetia</taxon>
        <taxon>Spirochaetales</taxon>
        <taxon>Breznakiellaceae</taxon>
        <taxon>Gracilinema</taxon>
    </lineage>
</organism>
<name>F8F2U6_GRAC1</name>
<accession>F8F2U6</accession>
<dbReference type="STRING" id="744872.Spica_1344"/>
<keyword evidence="1" id="KW-0472">Membrane</keyword>
<feature type="transmembrane region" description="Helical" evidence="1">
    <location>
        <begin position="21"/>
        <end position="42"/>
    </location>
</feature>
<proteinExistence type="predicted"/>
<gene>
    <name evidence="2" type="ordered locus">Spica_1344</name>
</gene>
<dbReference type="Proteomes" id="UP000000503">
    <property type="component" value="Chromosome"/>
</dbReference>
<keyword evidence="1" id="KW-0812">Transmembrane</keyword>
<evidence type="ECO:0000256" key="1">
    <source>
        <dbReference type="SAM" id="Phobius"/>
    </source>
</evidence>
<dbReference type="HOGENOM" id="CLU_102574_0_0_12"/>
<dbReference type="eggNOG" id="ENOG5033D2Y">
    <property type="taxonomic scope" value="Bacteria"/>
</dbReference>
<keyword evidence="3" id="KW-1185">Reference proteome</keyword>
<dbReference type="AlphaFoldDB" id="F8F2U6"/>